<dbReference type="Gene3D" id="3.10.330.10">
    <property type="match status" value="1"/>
</dbReference>
<dbReference type="GO" id="GO:0045879">
    <property type="term" value="P:negative regulation of smoothened signaling pathway"/>
    <property type="evidence" value="ECO:0007669"/>
    <property type="project" value="EnsemblMetazoa"/>
</dbReference>
<dbReference type="KEGG" id="dgr:6558217"/>
<dbReference type="InterPro" id="IPR042299">
    <property type="entry name" value="Ufd1-like_Nn"/>
</dbReference>
<protein>
    <recommendedName>
        <fullName evidence="3">Ubiquitin fusion degradation protein 1 homolog</fullName>
    </recommendedName>
</protein>
<dbReference type="GO" id="GO:0031593">
    <property type="term" value="F:polyubiquitin modification-dependent protein binding"/>
    <property type="evidence" value="ECO:0007669"/>
    <property type="project" value="TreeGrafter"/>
</dbReference>
<evidence type="ECO:0000313" key="7">
    <source>
        <dbReference type="EMBL" id="EDV97548.1"/>
    </source>
</evidence>
<dbReference type="GO" id="GO:0043161">
    <property type="term" value="P:proteasome-mediated ubiquitin-dependent protein catabolic process"/>
    <property type="evidence" value="ECO:0007669"/>
    <property type="project" value="EnsemblMetazoa"/>
</dbReference>
<feature type="region of interest" description="Disordered" evidence="4">
    <location>
        <begin position="200"/>
        <end position="229"/>
    </location>
</feature>
<dbReference type="Pfam" id="PF24842">
    <property type="entry name" value="UFD1_N2"/>
    <property type="match status" value="1"/>
</dbReference>
<accession>B4IY05</accession>
<dbReference type="GO" id="GO:0031625">
    <property type="term" value="F:ubiquitin protein ligase binding"/>
    <property type="evidence" value="ECO:0007669"/>
    <property type="project" value="EnsemblMetazoa"/>
</dbReference>
<evidence type="ECO:0000259" key="5">
    <source>
        <dbReference type="Pfam" id="PF03152"/>
    </source>
</evidence>
<keyword evidence="8" id="KW-1185">Reference proteome</keyword>
<evidence type="ECO:0000259" key="6">
    <source>
        <dbReference type="Pfam" id="PF24842"/>
    </source>
</evidence>
<name>B4IY05_DROGR</name>
<feature type="region of interest" description="Disordered" evidence="4">
    <location>
        <begin position="303"/>
        <end position="334"/>
    </location>
</feature>
<feature type="compositionally biased region" description="Low complexity" evidence="4">
    <location>
        <begin position="201"/>
        <end position="211"/>
    </location>
</feature>
<dbReference type="Pfam" id="PF03152">
    <property type="entry name" value="UFD1_N1"/>
    <property type="match status" value="1"/>
</dbReference>
<feature type="compositionally biased region" description="Gly residues" evidence="4">
    <location>
        <begin position="212"/>
        <end position="229"/>
    </location>
</feature>
<evidence type="ECO:0000256" key="4">
    <source>
        <dbReference type="SAM" id="MobiDB-lite"/>
    </source>
</evidence>
<dbReference type="OrthoDB" id="422728at2759"/>
<dbReference type="FunCoup" id="B4IY05">
    <property type="interactions" value="1794"/>
</dbReference>
<dbReference type="InterPro" id="IPR055418">
    <property type="entry name" value="UFD1_N2"/>
</dbReference>
<evidence type="ECO:0000256" key="1">
    <source>
        <dbReference type="ARBA" id="ARBA00006043"/>
    </source>
</evidence>
<dbReference type="InterPro" id="IPR055417">
    <property type="entry name" value="UFD1_N1"/>
</dbReference>
<dbReference type="GO" id="GO:0032436">
    <property type="term" value="P:positive regulation of proteasomal ubiquitin-dependent protein catabolic process"/>
    <property type="evidence" value="ECO:0007669"/>
    <property type="project" value="EnsemblMetazoa"/>
</dbReference>
<evidence type="ECO:0000256" key="2">
    <source>
        <dbReference type="ARBA" id="ARBA00022786"/>
    </source>
</evidence>
<evidence type="ECO:0000313" key="8">
    <source>
        <dbReference type="Proteomes" id="UP000001070"/>
    </source>
</evidence>
<dbReference type="InParanoid" id="B4IY05"/>
<dbReference type="OMA" id="YKEHSEQ"/>
<dbReference type="AlphaFoldDB" id="B4IY05"/>
<dbReference type="FunFam" id="3.10.330.10:FF:000002">
    <property type="entry name" value="ubiquitin fusion degradation protein 1 homolog"/>
    <property type="match status" value="1"/>
</dbReference>
<sequence length="334" mass="36081">MFHFSGFNMMFPDGGRSFQATYKCFSVSMLPGNERSDVEKGGKIIMPPSALDSLTRLNVEYPMLFKLTNKKKSRSSHAGVLEFVADEGKCYLPYWMMDNLLLEEGDILSIESVSLQVATFSKFQPHSTDFLDITNPKAVLENALRNFACLTKGDVIAIKYNKKVYELCVLETKPGNAVSIIECDMNVEFEAPVGYKDHSEQQQAAQLAGNQAAGGSGGETGAAAGGGAGGSNAGAGGSALLEEVVETFKGSGVRLDGKKKKDSQLETPVLKKMLPRGVPDYDYQFGLLRFDRAIKPISDRVQQEAVANTGGEPGAGQDADSFHGTGFSMKKTRK</sequence>
<reference evidence="7 8" key="1">
    <citation type="journal article" date="2007" name="Nature">
        <title>Evolution of genes and genomes on the Drosophila phylogeny.</title>
        <authorList>
            <consortium name="Drosophila 12 Genomes Consortium"/>
            <person name="Clark A.G."/>
            <person name="Eisen M.B."/>
            <person name="Smith D.R."/>
            <person name="Bergman C.M."/>
            <person name="Oliver B."/>
            <person name="Markow T.A."/>
            <person name="Kaufman T.C."/>
            <person name="Kellis M."/>
            <person name="Gelbart W."/>
            <person name="Iyer V.N."/>
            <person name="Pollard D.A."/>
            <person name="Sackton T.B."/>
            <person name="Larracuente A.M."/>
            <person name="Singh N.D."/>
            <person name="Abad J.P."/>
            <person name="Abt D.N."/>
            <person name="Adryan B."/>
            <person name="Aguade M."/>
            <person name="Akashi H."/>
            <person name="Anderson W.W."/>
            <person name="Aquadro C.F."/>
            <person name="Ardell D.H."/>
            <person name="Arguello R."/>
            <person name="Artieri C.G."/>
            <person name="Barbash D.A."/>
            <person name="Barker D."/>
            <person name="Barsanti P."/>
            <person name="Batterham P."/>
            <person name="Batzoglou S."/>
            <person name="Begun D."/>
            <person name="Bhutkar A."/>
            <person name="Blanco E."/>
            <person name="Bosak S.A."/>
            <person name="Bradley R.K."/>
            <person name="Brand A.D."/>
            <person name="Brent M.R."/>
            <person name="Brooks A.N."/>
            <person name="Brown R.H."/>
            <person name="Butlin R.K."/>
            <person name="Caggese C."/>
            <person name="Calvi B.R."/>
            <person name="Bernardo de Carvalho A."/>
            <person name="Caspi A."/>
            <person name="Castrezana S."/>
            <person name="Celniker S.E."/>
            <person name="Chang J.L."/>
            <person name="Chapple C."/>
            <person name="Chatterji S."/>
            <person name="Chinwalla A."/>
            <person name="Civetta A."/>
            <person name="Clifton S.W."/>
            <person name="Comeron J.M."/>
            <person name="Costello J.C."/>
            <person name="Coyne J.A."/>
            <person name="Daub J."/>
            <person name="David R.G."/>
            <person name="Delcher A.L."/>
            <person name="Delehaunty K."/>
            <person name="Do C.B."/>
            <person name="Ebling H."/>
            <person name="Edwards K."/>
            <person name="Eickbush T."/>
            <person name="Evans J.D."/>
            <person name="Filipski A."/>
            <person name="Findeiss S."/>
            <person name="Freyhult E."/>
            <person name="Fulton L."/>
            <person name="Fulton R."/>
            <person name="Garcia A.C."/>
            <person name="Gardiner A."/>
            <person name="Garfield D.A."/>
            <person name="Garvin B.E."/>
            <person name="Gibson G."/>
            <person name="Gilbert D."/>
            <person name="Gnerre S."/>
            <person name="Godfrey J."/>
            <person name="Good R."/>
            <person name="Gotea V."/>
            <person name="Gravely B."/>
            <person name="Greenberg A.J."/>
            <person name="Griffiths-Jones S."/>
            <person name="Gross S."/>
            <person name="Guigo R."/>
            <person name="Gustafson E.A."/>
            <person name="Haerty W."/>
            <person name="Hahn M.W."/>
            <person name="Halligan D.L."/>
            <person name="Halpern A.L."/>
            <person name="Halter G.M."/>
            <person name="Han M.V."/>
            <person name="Heger A."/>
            <person name="Hillier L."/>
            <person name="Hinrichs A.S."/>
            <person name="Holmes I."/>
            <person name="Hoskins R.A."/>
            <person name="Hubisz M.J."/>
            <person name="Hultmark D."/>
            <person name="Huntley M.A."/>
            <person name="Jaffe D.B."/>
            <person name="Jagadeeshan S."/>
            <person name="Jeck W.R."/>
            <person name="Johnson J."/>
            <person name="Jones C.D."/>
            <person name="Jordan W.C."/>
            <person name="Karpen G.H."/>
            <person name="Kataoka E."/>
            <person name="Keightley P.D."/>
            <person name="Kheradpour P."/>
            <person name="Kirkness E.F."/>
            <person name="Koerich L.B."/>
            <person name="Kristiansen K."/>
            <person name="Kudrna D."/>
            <person name="Kulathinal R.J."/>
            <person name="Kumar S."/>
            <person name="Kwok R."/>
            <person name="Lander E."/>
            <person name="Langley C.H."/>
            <person name="Lapoint R."/>
            <person name="Lazzaro B.P."/>
            <person name="Lee S.J."/>
            <person name="Levesque L."/>
            <person name="Li R."/>
            <person name="Lin C.F."/>
            <person name="Lin M.F."/>
            <person name="Lindblad-Toh K."/>
            <person name="Llopart A."/>
            <person name="Long M."/>
            <person name="Low L."/>
            <person name="Lozovsky E."/>
            <person name="Lu J."/>
            <person name="Luo M."/>
            <person name="Machado C.A."/>
            <person name="Makalowski W."/>
            <person name="Marzo M."/>
            <person name="Matsuda M."/>
            <person name="Matzkin L."/>
            <person name="McAllister B."/>
            <person name="McBride C.S."/>
            <person name="McKernan B."/>
            <person name="McKernan K."/>
            <person name="Mendez-Lago M."/>
            <person name="Minx P."/>
            <person name="Mollenhauer M.U."/>
            <person name="Montooth K."/>
            <person name="Mount S.M."/>
            <person name="Mu X."/>
            <person name="Myers E."/>
            <person name="Negre B."/>
            <person name="Newfeld S."/>
            <person name="Nielsen R."/>
            <person name="Noor M.A."/>
            <person name="O'Grady P."/>
            <person name="Pachter L."/>
            <person name="Papaceit M."/>
            <person name="Parisi M.J."/>
            <person name="Parisi M."/>
            <person name="Parts L."/>
            <person name="Pedersen J.S."/>
            <person name="Pesole G."/>
            <person name="Phillippy A.M."/>
            <person name="Ponting C.P."/>
            <person name="Pop M."/>
            <person name="Porcelli D."/>
            <person name="Powell J.R."/>
            <person name="Prohaska S."/>
            <person name="Pruitt K."/>
            <person name="Puig M."/>
            <person name="Quesneville H."/>
            <person name="Ram K.R."/>
            <person name="Rand D."/>
            <person name="Rasmussen M.D."/>
            <person name="Reed L.K."/>
            <person name="Reenan R."/>
            <person name="Reily A."/>
            <person name="Remington K.A."/>
            <person name="Rieger T.T."/>
            <person name="Ritchie M.G."/>
            <person name="Robin C."/>
            <person name="Rogers Y.H."/>
            <person name="Rohde C."/>
            <person name="Rozas J."/>
            <person name="Rubenfield M.J."/>
            <person name="Ruiz A."/>
            <person name="Russo S."/>
            <person name="Salzberg S.L."/>
            <person name="Sanchez-Gracia A."/>
            <person name="Saranga D.J."/>
            <person name="Sato H."/>
            <person name="Schaeffer S.W."/>
            <person name="Schatz M.C."/>
            <person name="Schlenke T."/>
            <person name="Schwartz R."/>
            <person name="Segarra C."/>
            <person name="Singh R.S."/>
            <person name="Sirot L."/>
            <person name="Sirota M."/>
            <person name="Sisneros N.B."/>
            <person name="Smith C.D."/>
            <person name="Smith T.F."/>
            <person name="Spieth J."/>
            <person name="Stage D.E."/>
            <person name="Stark A."/>
            <person name="Stephan W."/>
            <person name="Strausberg R.L."/>
            <person name="Strempel S."/>
            <person name="Sturgill D."/>
            <person name="Sutton G."/>
            <person name="Sutton G.G."/>
            <person name="Tao W."/>
            <person name="Teichmann S."/>
            <person name="Tobari Y.N."/>
            <person name="Tomimura Y."/>
            <person name="Tsolas J.M."/>
            <person name="Valente V.L."/>
            <person name="Venter E."/>
            <person name="Venter J.C."/>
            <person name="Vicario S."/>
            <person name="Vieira F.G."/>
            <person name="Vilella A.J."/>
            <person name="Villasante A."/>
            <person name="Walenz B."/>
            <person name="Wang J."/>
            <person name="Wasserman M."/>
            <person name="Watts T."/>
            <person name="Wilson D."/>
            <person name="Wilson R.K."/>
            <person name="Wing R.A."/>
            <person name="Wolfner M.F."/>
            <person name="Wong A."/>
            <person name="Wong G.K."/>
            <person name="Wu C.I."/>
            <person name="Wu G."/>
            <person name="Yamamoto D."/>
            <person name="Yang H.P."/>
            <person name="Yang S.P."/>
            <person name="Yorke J.A."/>
            <person name="Yoshida K."/>
            <person name="Zdobnov E."/>
            <person name="Zhang P."/>
            <person name="Zhang Y."/>
            <person name="Zimin A.V."/>
            <person name="Baldwin J."/>
            <person name="Abdouelleil A."/>
            <person name="Abdulkadir J."/>
            <person name="Abebe A."/>
            <person name="Abera B."/>
            <person name="Abreu J."/>
            <person name="Acer S.C."/>
            <person name="Aftuck L."/>
            <person name="Alexander A."/>
            <person name="An P."/>
            <person name="Anderson E."/>
            <person name="Anderson S."/>
            <person name="Arachi H."/>
            <person name="Azer M."/>
            <person name="Bachantsang P."/>
            <person name="Barry A."/>
            <person name="Bayul T."/>
            <person name="Berlin A."/>
            <person name="Bessette D."/>
            <person name="Bloom T."/>
            <person name="Blye J."/>
            <person name="Boguslavskiy L."/>
            <person name="Bonnet C."/>
            <person name="Boukhgalter B."/>
            <person name="Bourzgui I."/>
            <person name="Brown A."/>
            <person name="Cahill P."/>
            <person name="Channer S."/>
            <person name="Cheshatsang Y."/>
            <person name="Chuda L."/>
            <person name="Citroen M."/>
            <person name="Collymore A."/>
            <person name="Cooke P."/>
            <person name="Costello M."/>
            <person name="D'Aco K."/>
            <person name="Daza R."/>
            <person name="De Haan G."/>
            <person name="DeGray S."/>
            <person name="DeMaso C."/>
            <person name="Dhargay N."/>
            <person name="Dooley K."/>
            <person name="Dooley E."/>
            <person name="Doricent M."/>
            <person name="Dorje P."/>
            <person name="Dorjee K."/>
            <person name="Dupes A."/>
            <person name="Elong R."/>
            <person name="Falk J."/>
            <person name="Farina A."/>
            <person name="Faro S."/>
            <person name="Ferguson D."/>
            <person name="Fisher S."/>
            <person name="Foley C.D."/>
            <person name="Franke A."/>
            <person name="Friedrich D."/>
            <person name="Gadbois L."/>
            <person name="Gearin G."/>
            <person name="Gearin C.R."/>
            <person name="Giannoukos G."/>
            <person name="Goode T."/>
            <person name="Graham J."/>
            <person name="Grandbois E."/>
            <person name="Grewal S."/>
            <person name="Gyaltsen K."/>
            <person name="Hafez N."/>
            <person name="Hagos B."/>
            <person name="Hall J."/>
            <person name="Henson C."/>
            <person name="Hollinger A."/>
            <person name="Honan T."/>
            <person name="Huard M.D."/>
            <person name="Hughes L."/>
            <person name="Hurhula B."/>
            <person name="Husby M.E."/>
            <person name="Kamat A."/>
            <person name="Kanga B."/>
            <person name="Kashin S."/>
            <person name="Khazanovich D."/>
            <person name="Kisner P."/>
            <person name="Lance K."/>
            <person name="Lara M."/>
            <person name="Lee W."/>
            <person name="Lennon N."/>
            <person name="Letendre F."/>
            <person name="LeVine R."/>
            <person name="Lipovsky A."/>
            <person name="Liu X."/>
            <person name="Liu J."/>
            <person name="Liu S."/>
            <person name="Lokyitsang T."/>
            <person name="Lokyitsang Y."/>
            <person name="Lubonja R."/>
            <person name="Lui A."/>
            <person name="MacDonald P."/>
            <person name="Magnisalis V."/>
            <person name="Maru K."/>
            <person name="Matthews C."/>
            <person name="McCusker W."/>
            <person name="McDonough S."/>
            <person name="Mehta T."/>
            <person name="Meldrim J."/>
            <person name="Meneus L."/>
            <person name="Mihai O."/>
            <person name="Mihalev A."/>
            <person name="Mihova T."/>
            <person name="Mittelman R."/>
            <person name="Mlenga V."/>
            <person name="Montmayeur A."/>
            <person name="Mulrain L."/>
            <person name="Navidi A."/>
            <person name="Naylor J."/>
            <person name="Negash T."/>
            <person name="Nguyen T."/>
            <person name="Nguyen N."/>
            <person name="Nicol R."/>
            <person name="Norbu C."/>
            <person name="Norbu N."/>
            <person name="Novod N."/>
            <person name="O'Neill B."/>
            <person name="Osman S."/>
            <person name="Markiewicz E."/>
            <person name="Oyono O.L."/>
            <person name="Patti C."/>
            <person name="Phunkhang P."/>
            <person name="Pierre F."/>
            <person name="Priest M."/>
            <person name="Raghuraman S."/>
            <person name="Rege F."/>
            <person name="Reyes R."/>
            <person name="Rise C."/>
            <person name="Rogov P."/>
            <person name="Ross K."/>
            <person name="Ryan E."/>
            <person name="Settipalli S."/>
            <person name="Shea T."/>
            <person name="Sherpa N."/>
            <person name="Shi L."/>
            <person name="Shih D."/>
            <person name="Sparrow T."/>
            <person name="Spaulding J."/>
            <person name="Stalker J."/>
            <person name="Stange-Thomann N."/>
            <person name="Stavropoulos S."/>
            <person name="Stone C."/>
            <person name="Strader C."/>
            <person name="Tesfaye S."/>
            <person name="Thomson T."/>
            <person name="Thoulutsang Y."/>
            <person name="Thoulutsang D."/>
            <person name="Topham K."/>
            <person name="Topping I."/>
            <person name="Tsamla T."/>
            <person name="Vassiliev H."/>
            <person name="Vo A."/>
            <person name="Wangchuk T."/>
            <person name="Wangdi T."/>
            <person name="Weiand M."/>
            <person name="Wilkinson J."/>
            <person name="Wilson A."/>
            <person name="Yadav S."/>
            <person name="Young G."/>
            <person name="Yu Q."/>
            <person name="Zembek L."/>
            <person name="Zhong D."/>
            <person name="Zimmer A."/>
            <person name="Zwirko Z."/>
            <person name="Jaffe D.B."/>
            <person name="Alvarez P."/>
            <person name="Brockman W."/>
            <person name="Butler J."/>
            <person name="Chin C."/>
            <person name="Gnerre S."/>
            <person name="Grabherr M."/>
            <person name="Kleber M."/>
            <person name="Mauceli E."/>
            <person name="MacCallum I."/>
        </authorList>
    </citation>
    <scope>NUCLEOTIDE SEQUENCE [LARGE SCALE GENOMIC DNA]</scope>
    <source>
        <strain evidence="8">Tucson 15287-2541.00</strain>
    </source>
</reference>
<dbReference type="InterPro" id="IPR004854">
    <property type="entry name" value="Ufd1-like"/>
</dbReference>
<organism evidence="8">
    <name type="scientific">Drosophila grimshawi</name>
    <name type="common">Hawaiian fruit fly</name>
    <name type="synonym">Idiomyia grimshawi</name>
    <dbReference type="NCBI Taxonomy" id="7222"/>
    <lineage>
        <taxon>Eukaryota</taxon>
        <taxon>Metazoa</taxon>
        <taxon>Ecdysozoa</taxon>
        <taxon>Arthropoda</taxon>
        <taxon>Hexapoda</taxon>
        <taxon>Insecta</taxon>
        <taxon>Pterygota</taxon>
        <taxon>Neoptera</taxon>
        <taxon>Endopterygota</taxon>
        <taxon>Diptera</taxon>
        <taxon>Brachycera</taxon>
        <taxon>Muscomorpha</taxon>
        <taxon>Ephydroidea</taxon>
        <taxon>Drosophilidae</taxon>
        <taxon>Drosophila</taxon>
        <taxon>Hawaiian Drosophila</taxon>
    </lineage>
</organism>
<feature type="domain" description="Ubiquitin fusion degradation protein UFD1 N-terminal subdomain 2" evidence="6">
    <location>
        <begin position="118"/>
        <end position="192"/>
    </location>
</feature>
<dbReference type="EMBL" id="CH916366">
    <property type="protein sequence ID" value="EDV97548.1"/>
    <property type="molecule type" value="Genomic_DNA"/>
</dbReference>
<dbReference type="STRING" id="7222.B4IY05"/>
<evidence type="ECO:0000256" key="3">
    <source>
        <dbReference type="ARBA" id="ARBA00071119"/>
    </source>
</evidence>
<dbReference type="Gene3D" id="2.40.40.50">
    <property type="entry name" value="Ubiquitin fusion degradation protein UFD1, N-terminal domain"/>
    <property type="match status" value="1"/>
</dbReference>
<dbReference type="HOGENOM" id="CLU_037790_2_0_1"/>
<dbReference type="GO" id="GO:0034098">
    <property type="term" value="C:VCP-NPL4-UFD1 AAA ATPase complex"/>
    <property type="evidence" value="ECO:0007669"/>
    <property type="project" value="TreeGrafter"/>
</dbReference>
<dbReference type="PANTHER" id="PTHR12555">
    <property type="entry name" value="UBIQUITIN FUSION DEGRADATON PROTEIN 1"/>
    <property type="match status" value="1"/>
</dbReference>
<gene>
    <name evidence="7" type="primary">Dgri\GH14636</name>
    <name evidence="7" type="ORF">Dgri_GH14636</name>
</gene>
<keyword evidence="2" id="KW-0833">Ubl conjugation pathway</keyword>
<feature type="domain" description="Ubiquitin fusion degradation protein UFD1 N-terminal subdomain 1" evidence="5">
    <location>
        <begin position="18"/>
        <end position="115"/>
    </location>
</feature>
<dbReference type="eggNOG" id="KOG1816">
    <property type="taxonomic scope" value="Eukaryota"/>
</dbReference>
<dbReference type="GO" id="GO:0036503">
    <property type="term" value="P:ERAD pathway"/>
    <property type="evidence" value="ECO:0007669"/>
    <property type="project" value="TreeGrafter"/>
</dbReference>
<comment type="similarity">
    <text evidence="1">Belongs to the UFD1 family.</text>
</comment>
<dbReference type="PhylomeDB" id="B4IY05"/>
<dbReference type="FunFam" id="2.40.40.50:FF:000001">
    <property type="entry name" value="Ubiquitin fusion degradation protein 1 homolog"/>
    <property type="match status" value="1"/>
</dbReference>
<proteinExistence type="inferred from homology"/>
<dbReference type="PANTHER" id="PTHR12555:SF13">
    <property type="entry name" value="UBIQUITIN RECOGNITION FACTOR IN ER-ASSOCIATED DEGRADATION PROTEIN 1"/>
    <property type="match status" value="1"/>
</dbReference>
<dbReference type="Proteomes" id="UP000001070">
    <property type="component" value="Unassembled WGS sequence"/>
</dbReference>
<dbReference type="GO" id="GO:0098586">
    <property type="term" value="P:cellular response to virus"/>
    <property type="evidence" value="ECO:0007669"/>
    <property type="project" value="EnsemblMetazoa"/>
</dbReference>
<dbReference type="SMR" id="B4IY05"/>